<keyword evidence="2" id="KW-1185">Reference proteome</keyword>
<dbReference type="Proteomes" id="UP000240912">
    <property type="component" value="Unassembled WGS sequence"/>
</dbReference>
<accession>A0A2T3HMR1</accession>
<sequence length="92" mass="10107">MTLADGYLLASKIVIHSKQGDQLFLPADIEVDENGKLRFDAVQDAVRHRTKEVATITLSGLDEHQVLPTVGAIYWDGKAKRSIIFKKSAGAQ</sequence>
<dbReference type="EMBL" id="PYLS01000005">
    <property type="protein sequence ID" value="PST83683.1"/>
    <property type="molecule type" value="Genomic_DNA"/>
</dbReference>
<gene>
    <name evidence="1" type="ORF">C7T94_14220</name>
</gene>
<evidence type="ECO:0000313" key="1">
    <source>
        <dbReference type="EMBL" id="PST83683.1"/>
    </source>
</evidence>
<evidence type="ECO:0000313" key="2">
    <source>
        <dbReference type="Proteomes" id="UP000240912"/>
    </source>
</evidence>
<protein>
    <submittedName>
        <fullName evidence="1">Uncharacterized protein</fullName>
    </submittedName>
</protein>
<reference evidence="1 2" key="1">
    <citation type="submission" date="2018-03" db="EMBL/GenBank/DDBJ databases">
        <authorList>
            <person name="Keele B.F."/>
        </authorList>
    </citation>
    <scope>NUCLEOTIDE SEQUENCE [LARGE SCALE GENOMIC DNA]</scope>
    <source>
        <strain evidence="1 2">YL28-9</strain>
    </source>
</reference>
<organism evidence="1 2">
    <name type="scientific">Pedobacter yulinensis</name>
    <dbReference type="NCBI Taxonomy" id="2126353"/>
    <lineage>
        <taxon>Bacteria</taxon>
        <taxon>Pseudomonadati</taxon>
        <taxon>Bacteroidota</taxon>
        <taxon>Sphingobacteriia</taxon>
        <taxon>Sphingobacteriales</taxon>
        <taxon>Sphingobacteriaceae</taxon>
        <taxon>Pedobacter</taxon>
    </lineage>
</organism>
<dbReference type="AlphaFoldDB" id="A0A2T3HMR1"/>
<proteinExistence type="predicted"/>
<comment type="caution">
    <text evidence="1">The sequence shown here is derived from an EMBL/GenBank/DDBJ whole genome shotgun (WGS) entry which is preliminary data.</text>
</comment>
<name>A0A2T3HMR1_9SPHI</name>